<dbReference type="Proteomes" id="UP001107558">
    <property type="component" value="Chromosome 2"/>
</dbReference>
<comment type="caution">
    <text evidence="2">The sequence shown here is derived from an EMBL/GenBank/DDBJ whole genome shotgun (WGS) entry which is preliminary data.</text>
</comment>
<gene>
    <name evidence="2" type="ORF">PVAND_004992</name>
</gene>
<dbReference type="EMBL" id="JADBJN010000002">
    <property type="protein sequence ID" value="KAG5675054.1"/>
    <property type="molecule type" value="Genomic_DNA"/>
</dbReference>
<proteinExistence type="predicted"/>
<accession>A0A9J6C0P3</accession>
<protein>
    <submittedName>
        <fullName evidence="2">Uncharacterized protein</fullName>
    </submittedName>
</protein>
<keyword evidence="3" id="KW-1185">Reference proteome</keyword>
<organism evidence="2 3">
    <name type="scientific">Polypedilum vanderplanki</name>
    <name type="common">Sleeping chironomid midge</name>
    <dbReference type="NCBI Taxonomy" id="319348"/>
    <lineage>
        <taxon>Eukaryota</taxon>
        <taxon>Metazoa</taxon>
        <taxon>Ecdysozoa</taxon>
        <taxon>Arthropoda</taxon>
        <taxon>Hexapoda</taxon>
        <taxon>Insecta</taxon>
        <taxon>Pterygota</taxon>
        <taxon>Neoptera</taxon>
        <taxon>Endopterygota</taxon>
        <taxon>Diptera</taxon>
        <taxon>Nematocera</taxon>
        <taxon>Chironomoidea</taxon>
        <taxon>Chironomidae</taxon>
        <taxon>Chironominae</taxon>
        <taxon>Polypedilum</taxon>
        <taxon>Polypedilum</taxon>
    </lineage>
</organism>
<dbReference type="AlphaFoldDB" id="A0A9J6C0P3"/>
<sequence>MSEKFENKNDISTESNESLMEEVANLSEEKNVFINNSTYDDNFEDGEEEENLLLPLPTVSDLKLKKYVAKKILDKAKSPQKRTHFNLVSSENKSESGHKQLFIESVQSGLEIEEHNDNVTTDTFLPQPTSSSTPIIKDSESIKNLQKAIIYPDKKKVIENQAKAKFNKNEQTSYNEVFTKSVAKKQFPVAAGIESEKKKELNKNINKEELEEKSEAFSYKIPQNLISLTDDKVVTSCPKPSSNGSSHQNGNHGNLKSITEKLYCDVKTRKRKFENDEIEQQQDESINFQMPSRPTANTDLIDLLAEYRAISLYLLKKLNVDPINFNANDDYINTYKLSRK</sequence>
<evidence type="ECO:0000313" key="3">
    <source>
        <dbReference type="Proteomes" id="UP001107558"/>
    </source>
</evidence>
<keyword evidence="1" id="KW-0175">Coiled coil</keyword>
<reference evidence="2" key="1">
    <citation type="submission" date="2021-03" db="EMBL/GenBank/DDBJ databases">
        <title>Chromosome level genome of the anhydrobiotic midge Polypedilum vanderplanki.</title>
        <authorList>
            <person name="Yoshida Y."/>
            <person name="Kikawada T."/>
            <person name="Gusev O."/>
        </authorList>
    </citation>
    <scope>NUCLEOTIDE SEQUENCE</scope>
    <source>
        <strain evidence="2">NIAS01</strain>
        <tissue evidence="2">Whole body or cell culture</tissue>
    </source>
</reference>
<name>A0A9J6C0P3_POLVA</name>
<evidence type="ECO:0000313" key="2">
    <source>
        <dbReference type="EMBL" id="KAG5675054.1"/>
    </source>
</evidence>
<feature type="coiled-coil region" evidence="1">
    <location>
        <begin position="9"/>
        <end position="36"/>
    </location>
</feature>
<evidence type="ECO:0000256" key="1">
    <source>
        <dbReference type="SAM" id="Coils"/>
    </source>
</evidence>